<dbReference type="RefSeq" id="WP_107570914.1">
    <property type="nucleotide sequence ID" value="NZ_PYYB01000004.1"/>
</dbReference>
<keyword evidence="1" id="KW-0812">Transmembrane</keyword>
<evidence type="ECO:0000313" key="3">
    <source>
        <dbReference type="Proteomes" id="UP000240739"/>
    </source>
</evidence>
<accession>A0A2T4UC80</accession>
<evidence type="ECO:0000256" key="1">
    <source>
        <dbReference type="SAM" id="Phobius"/>
    </source>
</evidence>
<evidence type="ECO:0008006" key="4">
    <source>
        <dbReference type="Google" id="ProtNLM"/>
    </source>
</evidence>
<proteinExistence type="predicted"/>
<feature type="transmembrane region" description="Helical" evidence="1">
    <location>
        <begin position="74"/>
        <end position="96"/>
    </location>
</feature>
<evidence type="ECO:0000313" key="2">
    <source>
        <dbReference type="EMBL" id="PTL54814.1"/>
    </source>
</evidence>
<reference evidence="2 3" key="1">
    <citation type="submission" date="2018-03" db="EMBL/GenBank/DDBJ databases">
        <title>Aquarubrobacter algicola gen. nov., sp. nov., a novel actinobacterium isolated from shallow eutrophic lake during the end of cyanobacterial harmful algal blooms.</title>
        <authorList>
            <person name="Chun S.J."/>
        </authorList>
    </citation>
    <scope>NUCLEOTIDE SEQUENCE [LARGE SCALE GENOMIC DNA]</scope>
    <source>
        <strain evidence="2 3">Seoho-28</strain>
    </source>
</reference>
<feature type="transmembrane region" description="Helical" evidence="1">
    <location>
        <begin position="103"/>
        <end position="121"/>
    </location>
</feature>
<comment type="caution">
    <text evidence="2">The sequence shown here is derived from an EMBL/GenBank/DDBJ whole genome shotgun (WGS) entry which is preliminary data.</text>
</comment>
<keyword evidence="1" id="KW-1133">Transmembrane helix</keyword>
<keyword evidence="1" id="KW-0472">Membrane</keyword>
<name>A0A2T4UC80_9ACTN</name>
<protein>
    <recommendedName>
        <fullName evidence="4">DUF1616 domain-containing protein</fullName>
    </recommendedName>
</protein>
<feature type="transmembrane region" description="Helical" evidence="1">
    <location>
        <begin position="141"/>
        <end position="159"/>
    </location>
</feature>
<gene>
    <name evidence="2" type="ORF">C7Y72_19700</name>
</gene>
<dbReference type="Proteomes" id="UP000240739">
    <property type="component" value="Unassembled WGS sequence"/>
</dbReference>
<organism evidence="2 3">
    <name type="scientific">Paraconexibacter algicola</name>
    <dbReference type="NCBI Taxonomy" id="2133960"/>
    <lineage>
        <taxon>Bacteria</taxon>
        <taxon>Bacillati</taxon>
        <taxon>Actinomycetota</taxon>
        <taxon>Thermoleophilia</taxon>
        <taxon>Solirubrobacterales</taxon>
        <taxon>Paraconexibacteraceae</taxon>
        <taxon>Paraconexibacter</taxon>
    </lineage>
</organism>
<dbReference type="EMBL" id="PYYB01000004">
    <property type="protein sequence ID" value="PTL54814.1"/>
    <property type="molecule type" value="Genomic_DNA"/>
</dbReference>
<keyword evidence="3" id="KW-1185">Reference proteome</keyword>
<sequence>MSVATEPRPTPAPAPALRLTSVLLIAAGLFLAIAADLPQPLRALAAPVAVFAPGLALLTVALRADQRPDPIVRAVLAAMLSFAVIALTVIVVDPLVDRLDPGVFGRSIGGVVIVLALIGSLRSPGPDVLRDPLDRGSVGTFAAVVAAAIAVIALCLQVLPKPDPIPYFRFGLAGPWAQLDRTVEPVGDQLRVDLQLKNDGPRAQSYTIVPTLRGAQRWERRTVTVPAGETWRGTVSGPVPTSRECFNRMAIALRRGARTDHVAVLTFYVRGTRSICPSLPVSRR</sequence>
<feature type="transmembrane region" description="Helical" evidence="1">
    <location>
        <begin position="16"/>
        <end position="37"/>
    </location>
</feature>
<feature type="transmembrane region" description="Helical" evidence="1">
    <location>
        <begin position="44"/>
        <end position="62"/>
    </location>
</feature>
<dbReference type="AlphaFoldDB" id="A0A2T4UC80"/>